<dbReference type="RefSeq" id="XP_003290928.1">
    <property type="nucleotide sequence ID" value="XM_003290880.1"/>
</dbReference>
<dbReference type="PROSITE" id="PS51184">
    <property type="entry name" value="JMJC"/>
    <property type="match status" value="1"/>
</dbReference>
<name>F0ZU37_DICPU</name>
<dbReference type="PANTHER" id="PTHR12480">
    <property type="entry name" value="ARGININE DEMETHYLASE AND LYSYL-HYDROXYLASE JMJD"/>
    <property type="match status" value="1"/>
</dbReference>
<feature type="region of interest" description="Disordered" evidence="1">
    <location>
        <begin position="345"/>
        <end position="393"/>
    </location>
</feature>
<dbReference type="AlphaFoldDB" id="F0ZU37"/>
<dbReference type="STRING" id="5786.F0ZU37"/>
<evidence type="ECO:0000313" key="3">
    <source>
        <dbReference type="EMBL" id="EGC32552.1"/>
    </source>
</evidence>
<proteinExistence type="predicted"/>
<dbReference type="FunCoup" id="F0ZU37">
    <property type="interactions" value="326"/>
</dbReference>
<dbReference type="GeneID" id="10508708"/>
<dbReference type="InterPro" id="IPR003347">
    <property type="entry name" value="JmjC_dom"/>
</dbReference>
<organism evidence="3 4">
    <name type="scientific">Dictyostelium purpureum</name>
    <name type="common">Slime mold</name>
    <dbReference type="NCBI Taxonomy" id="5786"/>
    <lineage>
        <taxon>Eukaryota</taxon>
        <taxon>Amoebozoa</taxon>
        <taxon>Evosea</taxon>
        <taxon>Eumycetozoa</taxon>
        <taxon>Dictyostelia</taxon>
        <taxon>Dictyosteliales</taxon>
        <taxon>Dictyosteliaceae</taxon>
        <taxon>Dictyostelium</taxon>
    </lineage>
</organism>
<feature type="non-terminal residue" evidence="3">
    <location>
        <position position="515"/>
    </location>
</feature>
<feature type="compositionally biased region" description="Low complexity" evidence="1">
    <location>
        <begin position="495"/>
        <end position="515"/>
    </location>
</feature>
<feature type="domain" description="JmjC" evidence="2">
    <location>
        <begin position="230"/>
        <end position="450"/>
    </location>
</feature>
<dbReference type="Proteomes" id="UP000001064">
    <property type="component" value="Unassembled WGS sequence"/>
</dbReference>
<dbReference type="InterPro" id="IPR050910">
    <property type="entry name" value="JMJD6_ArgDemeth/LysHydrox"/>
</dbReference>
<dbReference type="eggNOG" id="KOG2130">
    <property type="taxonomic scope" value="Eukaryota"/>
</dbReference>
<dbReference type="Gene3D" id="2.60.120.650">
    <property type="entry name" value="Cupin"/>
    <property type="match status" value="1"/>
</dbReference>
<feature type="compositionally biased region" description="Basic and acidic residues" evidence="1">
    <location>
        <begin position="473"/>
        <end position="485"/>
    </location>
</feature>
<sequence>YEEENEVEELYVPHPYGIKPKGNYYFDSLNKDFYDTRKNGLGLFNVFEDNFILDSILDLLDEKTLSQVISLVSKSFYIYVQEEEQWKIRTINKFSNGEFKYNHSWQYTFKSNSDKSFKTIPKPIQVKYFYSDYLFHIHRCSTVDLSQFEEGDTIERRSGLTAEEFTNEYLIPNKPVILQDATKDWLARNWTRETLAQKCGDTKLYVNAGVFMNVADFFEYSRQCTEEMPMYLFDHYYGEKVPELIKEYSTEHIFKEDIFSVLGDKRPSFRWLLAGPKRSGASFHKDPNHTSAWNAVITGRKKWVMYPPHVVPPGVHPSDDGLEVTAPSSIIEWFLNYYEKPNKKNSEEDEIAKQQKENDKKQTRFKSRDKKISNKAIQEKQQKQQQQQQEQDTYENVKPLEGILNAGELIYVPCGWWHCVLNLEESIAVTHNFIDSQNILNVVDFMATKKKKDLHDEFNKAFEEKYPGKLEKLREERKQKEEEKLKSKKKSLWETTTDNNTSNKSFSFSFSISQD</sequence>
<keyword evidence="4" id="KW-1185">Reference proteome</keyword>
<dbReference type="Pfam" id="PF13621">
    <property type="entry name" value="Cupin_8"/>
    <property type="match status" value="1"/>
</dbReference>
<gene>
    <name evidence="3" type="ORF">DICPUDRAFT_17195</name>
</gene>
<dbReference type="InterPro" id="IPR041667">
    <property type="entry name" value="Cupin_8"/>
</dbReference>
<accession>F0ZU37</accession>
<evidence type="ECO:0000256" key="1">
    <source>
        <dbReference type="SAM" id="MobiDB-lite"/>
    </source>
</evidence>
<feature type="non-terminal residue" evidence="3">
    <location>
        <position position="1"/>
    </location>
</feature>
<dbReference type="OrthoDB" id="424465at2759"/>
<evidence type="ECO:0000313" key="4">
    <source>
        <dbReference type="Proteomes" id="UP000001064"/>
    </source>
</evidence>
<dbReference type="EMBL" id="GL871187">
    <property type="protein sequence ID" value="EGC32552.1"/>
    <property type="molecule type" value="Genomic_DNA"/>
</dbReference>
<reference evidence="4" key="1">
    <citation type="journal article" date="2011" name="Genome Biol.">
        <title>Comparative genomics of the social amoebae Dictyostelium discoideum and Dictyostelium purpureum.</title>
        <authorList>
            <consortium name="US DOE Joint Genome Institute (JGI-PGF)"/>
            <person name="Sucgang R."/>
            <person name="Kuo A."/>
            <person name="Tian X."/>
            <person name="Salerno W."/>
            <person name="Parikh A."/>
            <person name="Feasley C.L."/>
            <person name="Dalin E."/>
            <person name="Tu H."/>
            <person name="Huang E."/>
            <person name="Barry K."/>
            <person name="Lindquist E."/>
            <person name="Shapiro H."/>
            <person name="Bruce D."/>
            <person name="Schmutz J."/>
            <person name="Salamov A."/>
            <person name="Fey P."/>
            <person name="Gaudet P."/>
            <person name="Anjard C."/>
            <person name="Babu M.M."/>
            <person name="Basu S."/>
            <person name="Bushmanova Y."/>
            <person name="van der Wel H."/>
            <person name="Katoh-Kurasawa M."/>
            <person name="Dinh C."/>
            <person name="Coutinho P.M."/>
            <person name="Saito T."/>
            <person name="Elias M."/>
            <person name="Schaap P."/>
            <person name="Kay R.R."/>
            <person name="Henrissat B."/>
            <person name="Eichinger L."/>
            <person name="Rivero F."/>
            <person name="Putnam N.H."/>
            <person name="West C.M."/>
            <person name="Loomis W.F."/>
            <person name="Chisholm R.L."/>
            <person name="Shaulsky G."/>
            <person name="Strassmann J.E."/>
            <person name="Queller D.C."/>
            <person name="Kuspa A."/>
            <person name="Grigoriev I.V."/>
        </authorList>
    </citation>
    <scope>NUCLEOTIDE SEQUENCE [LARGE SCALE GENOMIC DNA]</scope>
    <source>
        <strain evidence="4">QSDP1</strain>
    </source>
</reference>
<dbReference type="SUPFAM" id="SSF51197">
    <property type="entry name" value="Clavaminate synthase-like"/>
    <property type="match status" value="1"/>
</dbReference>
<dbReference type="GO" id="GO:0005634">
    <property type="term" value="C:nucleus"/>
    <property type="evidence" value="ECO:0000318"/>
    <property type="project" value="GO_Central"/>
</dbReference>
<evidence type="ECO:0000259" key="2">
    <source>
        <dbReference type="PROSITE" id="PS51184"/>
    </source>
</evidence>
<dbReference type="SMART" id="SM00558">
    <property type="entry name" value="JmjC"/>
    <property type="match status" value="1"/>
</dbReference>
<dbReference type="KEGG" id="dpp:DICPUDRAFT_17195"/>
<feature type="region of interest" description="Disordered" evidence="1">
    <location>
        <begin position="473"/>
        <end position="515"/>
    </location>
</feature>
<dbReference type="VEuPathDB" id="AmoebaDB:DICPUDRAFT_17195"/>
<feature type="compositionally biased region" description="Basic and acidic residues" evidence="1">
    <location>
        <begin position="345"/>
        <end position="362"/>
    </location>
</feature>
<dbReference type="OMA" id="WPAYKNW"/>
<dbReference type="PANTHER" id="PTHR12480:SF21">
    <property type="entry name" value="JMJC DOMAIN-CONTAINING PROTEIN 8"/>
    <property type="match status" value="1"/>
</dbReference>
<dbReference type="GO" id="GO:0000987">
    <property type="term" value="F:cis-regulatory region sequence-specific DNA binding"/>
    <property type="evidence" value="ECO:0000318"/>
    <property type="project" value="GO_Central"/>
</dbReference>
<protein>
    <recommendedName>
        <fullName evidence="2">JmjC domain-containing protein</fullName>
    </recommendedName>
</protein>
<dbReference type="InParanoid" id="F0ZU37"/>